<evidence type="ECO:0000256" key="4">
    <source>
        <dbReference type="ARBA" id="ARBA00022741"/>
    </source>
</evidence>
<evidence type="ECO:0000313" key="12">
    <source>
        <dbReference type="Proteomes" id="UP000053904"/>
    </source>
</evidence>
<protein>
    <recommendedName>
        <fullName evidence="2 7">Translation initiation factor IF-2</fullName>
    </recommendedName>
</protein>
<dbReference type="InterPro" id="IPR015760">
    <property type="entry name" value="TIF_IF2"/>
</dbReference>
<evidence type="ECO:0000313" key="11">
    <source>
        <dbReference type="EMBL" id="KUK77810.1"/>
    </source>
</evidence>
<dbReference type="FunFam" id="3.40.50.300:FF:000019">
    <property type="entry name" value="Translation initiation factor IF-2"/>
    <property type="match status" value="1"/>
</dbReference>
<gene>
    <name evidence="11" type="ORF">XD93_0071</name>
</gene>
<dbReference type="Gene3D" id="3.40.50.300">
    <property type="entry name" value="P-loop containing nucleotide triphosphate hydrolases"/>
    <property type="match status" value="1"/>
</dbReference>
<comment type="function">
    <text evidence="8">One of the essential components for the initiation of protein synthesis. Protects formylmethionyl-tRNA from spontaneous hydrolysis and promotes its binding to the 30S ribosomal subunits. Also involved in the hydrolysis of GTP during the formation of the 70S ribosomal complex.</text>
</comment>
<keyword evidence="3 8" id="KW-0396">Initiation factor</keyword>
<dbReference type="Pfam" id="PF22042">
    <property type="entry name" value="EF-G_D2"/>
    <property type="match status" value="1"/>
</dbReference>
<feature type="domain" description="Tr-type G" evidence="10">
    <location>
        <begin position="12"/>
        <end position="183"/>
    </location>
</feature>
<dbReference type="InterPro" id="IPR053905">
    <property type="entry name" value="EF-G-like_DII"/>
</dbReference>
<dbReference type="Gene3D" id="2.40.30.10">
    <property type="entry name" value="Translation factors"/>
    <property type="match status" value="2"/>
</dbReference>
<evidence type="ECO:0000256" key="7">
    <source>
        <dbReference type="NCBIfam" id="TIGR00487"/>
    </source>
</evidence>
<dbReference type="Gene3D" id="3.40.50.10050">
    <property type="entry name" value="Translation initiation factor IF- 2, domain 3"/>
    <property type="match status" value="1"/>
</dbReference>
<evidence type="ECO:0000256" key="6">
    <source>
        <dbReference type="ARBA" id="ARBA00023134"/>
    </source>
</evidence>
<dbReference type="NCBIfam" id="TIGR00231">
    <property type="entry name" value="small_GTP"/>
    <property type="match status" value="1"/>
</dbReference>
<dbReference type="GO" id="GO:0005737">
    <property type="term" value="C:cytoplasm"/>
    <property type="evidence" value="ECO:0007669"/>
    <property type="project" value="UniProtKB-UniRule"/>
</dbReference>
<evidence type="ECO:0000256" key="3">
    <source>
        <dbReference type="ARBA" id="ARBA00022540"/>
    </source>
</evidence>
<evidence type="ECO:0000256" key="8">
    <source>
        <dbReference type="RuleBase" id="RU000644"/>
    </source>
</evidence>
<keyword evidence="6" id="KW-0342">GTP-binding</keyword>
<dbReference type="GO" id="GO:0005525">
    <property type="term" value="F:GTP binding"/>
    <property type="evidence" value="ECO:0007669"/>
    <property type="project" value="UniProtKB-KW"/>
</dbReference>
<dbReference type="InterPro" id="IPR023115">
    <property type="entry name" value="TIF_IF2_dom3"/>
</dbReference>
<dbReference type="FunFam" id="3.40.50.10050:FF:000001">
    <property type="entry name" value="Translation initiation factor IF-2"/>
    <property type="match status" value="1"/>
</dbReference>
<dbReference type="InterPro" id="IPR005225">
    <property type="entry name" value="Small_GTP-bd"/>
</dbReference>
<dbReference type="Pfam" id="PF11987">
    <property type="entry name" value="IF-2"/>
    <property type="match status" value="1"/>
</dbReference>
<feature type="coiled-coil region" evidence="9">
    <location>
        <begin position="283"/>
        <end position="312"/>
    </location>
</feature>
<dbReference type="InterPro" id="IPR000795">
    <property type="entry name" value="T_Tr_GTP-bd_dom"/>
</dbReference>
<reference evidence="12" key="1">
    <citation type="journal article" date="2015" name="MBio">
        <title>Genome-Resolved Metagenomic Analysis Reveals Roles for Candidate Phyla and Other Microbial Community Members in Biogeochemical Transformations in Oil Reservoirs.</title>
        <authorList>
            <person name="Hu P."/>
            <person name="Tom L."/>
            <person name="Singh A."/>
            <person name="Thomas B.C."/>
            <person name="Baker B.J."/>
            <person name="Piceno Y.M."/>
            <person name="Andersen G.L."/>
            <person name="Banfield J.F."/>
        </authorList>
    </citation>
    <scope>NUCLEOTIDE SEQUENCE [LARGE SCALE GENOMIC DNA]</scope>
</reference>
<dbReference type="PANTHER" id="PTHR43381">
    <property type="entry name" value="TRANSLATION INITIATION FACTOR IF-2-RELATED"/>
    <property type="match status" value="1"/>
</dbReference>
<dbReference type="Proteomes" id="UP000053904">
    <property type="component" value="Unassembled WGS sequence"/>
</dbReference>
<keyword evidence="5 8" id="KW-0648">Protein biosynthesis</keyword>
<keyword evidence="4" id="KW-0547">Nucleotide-binding</keyword>
<dbReference type="PRINTS" id="PR00315">
    <property type="entry name" value="ELONGATNFCT"/>
</dbReference>
<dbReference type="CDD" id="cd03692">
    <property type="entry name" value="mtIF2_IVc"/>
    <property type="match status" value="1"/>
</dbReference>
<dbReference type="PATRIC" id="fig|1641389.3.peg.922"/>
<proteinExistence type="inferred from homology"/>
<dbReference type="AlphaFoldDB" id="A0A101HJ56"/>
<comment type="similarity">
    <text evidence="1 8">Belongs to the TRAFAC class translation factor GTPase superfamily. Classic translation factor GTPase family. IF-2 subfamily.</text>
</comment>
<dbReference type="SUPFAM" id="SSF52540">
    <property type="entry name" value="P-loop containing nucleoside triphosphate hydrolases"/>
    <property type="match status" value="1"/>
</dbReference>
<dbReference type="InterPro" id="IPR009000">
    <property type="entry name" value="Transl_B-barrel_sf"/>
</dbReference>
<evidence type="ECO:0000256" key="1">
    <source>
        <dbReference type="ARBA" id="ARBA00007733"/>
    </source>
</evidence>
<dbReference type="InterPro" id="IPR036925">
    <property type="entry name" value="TIF_IF2_dom3_sf"/>
</dbReference>
<dbReference type="InterPro" id="IPR027417">
    <property type="entry name" value="P-loop_NTPase"/>
</dbReference>
<dbReference type="SUPFAM" id="SSF52156">
    <property type="entry name" value="Initiation factor IF2/eIF5b, domain 3"/>
    <property type="match status" value="1"/>
</dbReference>
<evidence type="ECO:0000256" key="5">
    <source>
        <dbReference type="ARBA" id="ARBA00022917"/>
    </source>
</evidence>
<dbReference type="GO" id="GO:0003743">
    <property type="term" value="F:translation initiation factor activity"/>
    <property type="evidence" value="ECO:0007669"/>
    <property type="project" value="UniProtKB-UniRule"/>
</dbReference>
<dbReference type="NCBIfam" id="TIGR00487">
    <property type="entry name" value="IF-2"/>
    <property type="match status" value="1"/>
</dbReference>
<keyword evidence="9" id="KW-0175">Coiled coil</keyword>
<dbReference type="EMBL" id="LGGO01000004">
    <property type="protein sequence ID" value="KUK77810.1"/>
    <property type="molecule type" value="Genomic_DNA"/>
</dbReference>
<name>A0A101HJ56_9BACT</name>
<evidence type="ECO:0000256" key="2">
    <source>
        <dbReference type="ARBA" id="ARBA00020675"/>
    </source>
</evidence>
<sequence length="528" mass="58153">MAKKNENKTECKRVPIVAILGHVDHGKTTILDRIREANVQACEAGGITQKISVFTVTPDCEAEDRITFIDTPGHEAFDLMRLRGGSIADITLLIVAANDGVQPQTRESIEIIKNSTTKPIVVINKIDLPGNNLEKIKRELANEGIQVEDMGGDIPYVEVSGKTGKGIDELLDLINLVIDVEGLQKRKDLPKGVMARAIVLESVKEKSRGNVSTVVVTQGCVSKGEYIGYKSNGELKIERVKALVSEEGENIDSFNPGCGGKIIGISELLDLGSDVYILESKDKEVLKELYKEEVKEKDEEEEKEEVVEVKEEGEAPANFFEDEEEEEEEIQEFPVIIKSSSEGSLEALRNSLKKMDIEGVELRIIDSGVGDISMKDVERAQIANAVILGFEVGVEKGVKDIARKNNVLVKTYDIIYKLTEEISDALNLLTIPDETEEEIGNAIVKAIFTLSDGSTVLGNRVQEGKLKRDCKVYIVRDDEIVGEGKIKSLKINKNDVNEATKGMDSGVILDSKVDAQEGDEIYCYKVVR</sequence>
<dbReference type="Pfam" id="PF00009">
    <property type="entry name" value="GTP_EFTU"/>
    <property type="match status" value="1"/>
</dbReference>
<accession>A0A101HJ56</accession>
<dbReference type="CDD" id="cd01887">
    <property type="entry name" value="IF2_eIF5B"/>
    <property type="match status" value="1"/>
</dbReference>
<dbReference type="PROSITE" id="PS51722">
    <property type="entry name" value="G_TR_2"/>
    <property type="match status" value="1"/>
</dbReference>
<evidence type="ECO:0000256" key="9">
    <source>
        <dbReference type="SAM" id="Coils"/>
    </source>
</evidence>
<dbReference type="GO" id="GO:0003924">
    <property type="term" value="F:GTPase activity"/>
    <property type="evidence" value="ECO:0007669"/>
    <property type="project" value="InterPro"/>
</dbReference>
<organism evidence="11 12">
    <name type="scientific">candidate division WS6 bacterium 34_10</name>
    <dbReference type="NCBI Taxonomy" id="1641389"/>
    <lineage>
        <taxon>Bacteria</taxon>
        <taxon>Candidatus Dojkabacteria</taxon>
    </lineage>
</organism>
<evidence type="ECO:0000259" key="10">
    <source>
        <dbReference type="PROSITE" id="PS51722"/>
    </source>
</evidence>
<dbReference type="PANTHER" id="PTHR43381:SF4">
    <property type="entry name" value="EUKARYOTIC TRANSLATION INITIATION FACTOR 5B"/>
    <property type="match status" value="1"/>
</dbReference>
<dbReference type="SUPFAM" id="SSF50447">
    <property type="entry name" value="Translation proteins"/>
    <property type="match status" value="2"/>
</dbReference>
<dbReference type="FunFam" id="2.40.30.10:FF:000008">
    <property type="entry name" value="Translation initiation factor IF-2"/>
    <property type="match status" value="1"/>
</dbReference>
<comment type="caution">
    <text evidence="11">The sequence shown here is derived from an EMBL/GenBank/DDBJ whole genome shotgun (WGS) entry which is preliminary data.</text>
</comment>
<dbReference type="InterPro" id="IPR000178">
    <property type="entry name" value="TF_IF2_bacterial-like"/>
</dbReference>